<dbReference type="Pfam" id="PF14022">
    <property type="entry name" value="DUF4238"/>
    <property type="match status" value="1"/>
</dbReference>
<evidence type="ECO:0000313" key="1">
    <source>
        <dbReference type="EMBL" id="CAJ1498863.1"/>
    </source>
</evidence>
<reference evidence="1 2" key="1">
    <citation type="submission" date="2023-08" db="EMBL/GenBank/DDBJ databases">
        <authorList>
            <person name="Folkvardsen B D."/>
            <person name="Norman A."/>
        </authorList>
    </citation>
    <scope>NUCLEOTIDE SEQUENCE [LARGE SCALE GENOMIC DNA]</scope>
    <source>
        <strain evidence="1 2">Mu0053</strain>
    </source>
</reference>
<dbReference type="Proteomes" id="UP001190465">
    <property type="component" value="Chromosome"/>
</dbReference>
<gene>
    <name evidence="1" type="ORF">MU0053_001264</name>
</gene>
<organism evidence="1 2">
    <name type="scientific">[Mycobacterium] burgundiense</name>
    <dbReference type="NCBI Taxonomy" id="3064286"/>
    <lineage>
        <taxon>Bacteria</taxon>
        <taxon>Bacillati</taxon>
        <taxon>Actinomycetota</taxon>
        <taxon>Actinomycetes</taxon>
        <taxon>Mycobacteriales</taxon>
        <taxon>Mycobacteriaceae</taxon>
        <taxon>Mycolicibacterium</taxon>
    </lineage>
</organism>
<keyword evidence="2" id="KW-1185">Reference proteome</keyword>
<protein>
    <submittedName>
        <fullName evidence="1">DUF4238 domain-containing protein</fullName>
    </submittedName>
</protein>
<sequence>MTIQEELGDISGWRVTKVVRNPWGQVPHTGGGRYLTDAARAYMDRLLAQQRVPDTESRRHHYVPQAYLRKWSFDGRRVWTLDTVTGLVKPLGTRDVCVNENFYRVIGPDGAPHNRVEKLFGVVDAELGRVQRLFDDLEDPETLNFDDLLGLGITMAVQRMRTLQQRRVQTQYSVWMAAQSPEFRSIADDDQNPHQAAGIHTEMLFRAMWGGADVLIKRQIEVWDDPKARFMTCDAPVLIPFVRNERPGIMDAAYIVWPVSPRRVVALSRNDVGEKAVIREATGELVGIVRDAVEQGRERMIFASEAQRDRLPTGKLFRRRTQVRLRCSDRSPQGEYVAPPGCVVKMSEAYADKPDVALCAQGLHSPAPEIFPLA</sequence>
<name>A0ABM9LH06_9MYCO</name>
<accession>A0ABM9LH06</accession>
<proteinExistence type="predicted"/>
<dbReference type="EMBL" id="OY726397">
    <property type="protein sequence ID" value="CAJ1498863.1"/>
    <property type="molecule type" value="Genomic_DNA"/>
</dbReference>
<dbReference type="RefSeq" id="WP_308481523.1">
    <property type="nucleotide sequence ID" value="NZ_OY726397.1"/>
</dbReference>
<evidence type="ECO:0000313" key="2">
    <source>
        <dbReference type="Proteomes" id="UP001190465"/>
    </source>
</evidence>
<dbReference type="InterPro" id="IPR025332">
    <property type="entry name" value="DUF4238"/>
</dbReference>